<dbReference type="PRINTS" id="PR00344">
    <property type="entry name" value="BCTRLSENSOR"/>
</dbReference>
<dbReference type="Gene3D" id="3.30.565.10">
    <property type="entry name" value="Histidine kinase-like ATPase, C-terminal domain"/>
    <property type="match status" value="1"/>
</dbReference>
<dbReference type="SMART" id="SM00387">
    <property type="entry name" value="HATPase_c"/>
    <property type="match status" value="1"/>
</dbReference>
<dbReference type="InterPro" id="IPR003594">
    <property type="entry name" value="HATPase_dom"/>
</dbReference>
<evidence type="ECO:0000256" key="7">
    <source>
        <dbReference type="ARBA" id="ARBA00022741"/>
    </source>
</evidence>
<evidence type="ECO:0000256" key="2">
    <source>
        <dbReference type="ARBA" id="ARBA00004651"/>
    </source>
</evidence>
<dbReference type="PANTHER" id="PTHR44936">
    <property type="entry name" value="SENSOR PROTEIN CREC"/>
    <property type="match status" value="1"/>
</dbReference>
<dbReference type="InterPro" id="IPR036097">
    <property type="entry name" value="HisK_dim/P_sf"/>
</dbReference>
<keyword evidence="6 12" id="KW-0808">Transferase</keyword>
<dbReference type="InterPro" id="IPR050980">
    <property type="entry name" value="2C_sensor_his_kinase"/>
</dbReference>
<keyword evidence="4" id="KW-0472">Membrane</keyword>
<dbReference type="InterPro" id="IPR005467">
    <property type="entry name" value="His_kinase_dom"/>
</dbReference>
<evidence type="ECO:0000256" key="1">
    <source>
        <dbReference type="ARBA" id="ARBA00000085"/>
    </source>
</evidence>
<accession>A0A1D8AWW9</accession>
<dbReference type="Pfam" id="PF00027">
    <property type="entry name" value="cNMP_binding"/>
    <property type="match status" value="1"/>
</dbReference>
<keyword evidence="13" id="KW-1185">Reference proteome</keyword>
<evidence type="ECO:0000313" key="12">
    <source>
        <dbReference type="EMBL" id="AOS45382.1"/>
    </source>
</evidence>
<evidence type="ECO:0000259" key="10">
    <source>
        <dbReference type="PROSITE" id="PS50042"/>
    </source>
</evidence>
<feature type="domain" description="Histidine kinase" evidence="11">
    <location>
        <begin position="158"/>
        <end position="364"/>
    </location>
</feature>
<evidence type="ECO:0000256" key="4">
    <source>
        <dbReference type="ARBA" id="ARBA00022475"/>
    </source>
</evidence>
<evidence type="ECO:0000256" key="9">
    <source>
        <dbReference type="ARBA" id="ARBA00022840"/>
    </source>
</evidence>
<dbReference type="CDD" id="cd00038">
    <property type="entry name" value="CAP_ED"/>
    <property type="match status" value="1"/>
</dbReference>
<dbReference type="PROSITE" id="PS50109">
    <property type="entry name" value="HIS_KIN"/>
    <property type="match status" value="1"/>
</dbReference>
<evidence type="ECO:0000259" key="11">
    <source>
        <dbReference type="PROSITE" id="PS50109"/>
    </source>
</evidence>
<dbReference type="Pfam" id="PF02518">
    <property type="entry name" value="HATPase_c"/>
    <property type="match status" value="1"/>
</dbReference>
<dbReference type="InterPro" id="IPR036890">
    <property type="entry name" value="HATPase_C_sf"/>
</dbReference>
<keyword evidence="9" id="KW-0067">ATP-binding</keyword>
<dbReference type="PROSITE" id="PS50042">
    <property type="entry name" value="CNMP_BINDING_3"/>
    <property type="match status" value="1"/>
</dbReference>
<dbReference type="GO" id="GO:0000155">
    <property type="term" value="F:phosphorelay sensor kinase activity"/>
    <property type="evidence" value="ECO:0007669"/>
    <property type="project" value="InterPro"/>
</dbReference>
<dbReference type="Gene3D" id="1.10.287.130">
    <property type="match status" value="1"/>
</dbReference>
<dbReference type="Proteomes" id="UP000095228">
    <property type="component" value="Chromosome"/>
</dbReference>
<dbReference type="EC" id="2.7.13.3" evidence="3"/>
<dbReference type="InterPro" id="IPR000595">
    <property type="entry name" value="cNMP-bd_dom"/>
</dbReference>
<dbReference type="KEGG" id="obg:Verru16b_02463"/>
<dbReference type="CDD" id="cd00082">
    <property type="entry name" value="HisKA"/>
    <property type="match status" value="1"/>
</dbReference>
<organism evidence="12 13">
    <name type="scientific">Lacunisphaera limnophila</name>
    <dbReference type="NCBI Taxonomy" id="1838286"/>
    <lineage>
        <taxon>Bacteria</taxon>
        <taxon>Pseudomonadati</taxon>
        <taxon>Verrucomicrobiota</taxon>
        <taxon>Opitutia</taxon>
        <taxon>Opitutales</taxon>
        <taxon>Opitutaceae</taxon>
        <taxon>Lacunisphaera</taxon>
    </lineage>
</organism>
<evidence type="ECO:0000313" key="13">
    <source>
        <dbReference type="Proteomes" id="UP000095228"/>
    </source>
</evidence>
<dbReference type="InterPro" id="IPR003661">
    <property type="entry name" value="HisK_dim/P_dom"/>
</dbReference>
<dbReference type="AlphaFoldDB" id="A0A1D8AWW9"/>
<dbReference type="InterPro" id="IPR004358">
    <property type="entry name" value="Sig_transdc_His_kin-like_C"/>
</dbReference>
<name>A0A1D8AWW9_9BACT</name>
<protein>
    <recommendedName>
        <fullName evidence="3">histidine kinase</fullName>
        <ecNumber evidence="3">2.7.13.3</ecNumber>
    </recommendedName>
</protein>
<keyword evidence="8" id="KW-0418">Kinase</keyword>
<dbReference type="InterPro" id="IPR018490">
    <property type="entry name" value="cNMP-bd_dom_sf"/>
</dbReference>
<dbReference type="PANTHER" id="PTHR44936:SF10">
    <property type="entry name" value="SENSOR PROTEIN RSTB"/>
    <property type="match status" value="1"/>
</dbReference>
<keyword evidence="7" id="KW-0547">Nucleotide-binding</keyword>
<evidence type="ECO:0000256" key="5">
    <source>
        <dbReference type="ARBA" id="ARBA00022553"/>
    </source>
</evidence>
<dbReference type="Pfam" id="PF00512">
    <property type="entry name" value="HisKA"/>
    <property type="match status" value="1"/>
</dbReference>
<dbReference type="SUPFAM" id="SSF47384">
    <property type="entry name" value="Homodimeric domain of signal transducing histidine kinase"/>
    <property type="match status" value="1"/>
</dbReference>
<evidence type="ECO:0000256" key="8">
    <source>
        <dbReference type="ARBA" id="ARBA00022777"/>
    </source>
</evidence>
<dbReference type="STRING" id="1838286.Verru16b_02463"/>
<feature type="domain" description="Cyclic nucleotide-binding" evidence="10">
    <location>
        <begin position="10"/>
        <end position="113"/>
    </location>
</feature>
<dbReference type="GO" id="GO:0005524">
    <property type="term" value="F:ATP binding"/>
    <property type="evidence" value="ECO:0007669"/>
    <property type="project" value="UniProtKB-KW"/>
</dbReference>
<evidence type="ECO:0000256" key="3">
    <source>
        <dbReference type="ARBA" id="ARBA00012438"/>
    </source>
</evidence>
<proteinExistence type="predicted"/>
<dbReference type="Gene3D" id="2.60.120.10">
    <property type="entry name" value="Jelly Rolls"/>
    <property type="match status" value="1"/>
</dbReference>
<sequence length="364" mass="40161">MRADIRSHRFISHFPAAQGAKLVKHLRLVRFPHKAVIFEEGADSDCIYLVLTGRVALTKKSPGGAPQTIAWKGPDDYFGELGVLDGSVRSTAAIADGPVQLGRLPRAPFLNILSESSWHTVLRLFSEVSENLRATNERYVGEVVRKEKITLIGEMANAMIHDFRGPFSTIKLATELIAKHNRSAGNQDLCAMILRQVDRLGGMVEEVLDFARGETRLKIRSVPLQELLLHLQEDNLESCARAGVRLVVKPTKLTLPLDPDRFQRVLQNLVTNAREALARRQGARVVLSARREGRQCLISVADNGPGIPREIREAVFEPFVSRGKPNGTGLGLAIARSVVRAHHGEIDFKSARTGTTFTIQLPLG</sequence>
<gene>
    <name evidence="12" type="primary">zraS_2</name>
    <name evidence="12" type="ORF">Verru16b_02463</name>
</gene>
<keyword evidence="5" id="KW-0597">Phosphoprotein</keyword>
<comment type="subcellular location">
    <subcellularLocation>
        <location evidence="2">Cell membrane</location>
        <topology evidence="2">Multi-pass membrane protein</topology>
    </subcellularLocation>
</comment>
<reference evidence="12 13" key="1">
    <citation type="submission" date="2016-06" db="EMBL/GenBank/DDBJ databases">
        <title>Three novel species with peptidoglycan cell walls form the new genus Lacunisphaera gen. nov. in the family Opitutaceae of the verrucomicrobial subdivision 4.</title>
        <authorList>
            <person name="Rast P."/>
            <person name="Gloeckner I."/>
            <person name="Jogler M."/>
            <person name="Boedeker C."/>
            <person name="Jeske O."/>
            <person name="Wiegand S."/>
            <person name="Reinhardt R."/>
            <person name="Schumann P."/>
            <person name="Rohde M."/>
            <person name="Spring S."/>
            <person name="Gloeckner F.O."/>
            <person name="Jogler C."/>
        </authorList>
    </citation>
    <scope>NUCLEOTIDE SEQUENCE [LARGE SCALE GENOMIC DNA]</scope>
    <source>
        <strain evidence="12 13">IG16b</strain>
    </source>
</reference>
<dbReference type="InterPro" id="IPR014710">
    <property type="entry name" value="RmlC-like_jellyroll"/>
</dbReference>
<dbReference type="RefSeq" id="WP_069962538.1">
    <property type="nucleotide sequence ID" value="NZ_CP016094.1"/>
</dbReference>
<keyword evidence="4" id="KW-1003">Cell membrane</keyword>
<dbReference type="SMART" id="SM00100">
    <property type="entry name" value="cNMP"/>
    <property type="match status" value="1"/>
</dbReference>
<dbReference type="SMART" id="SM00388">
    <property type="entry name" value="HisKA"/>
    <property type="match status" value="1"/>
</dbReference>
<evidence type="ECO:0000256" key="6">
    <source>
        <dbReference type="ARBA" id="ARBA00022679"/>
    </source>
</evidence>
<dbReference type="GO" id="GO:0005886">
    <property type="term" value="C:plasma membrane"/>
    <property type="evidence" value="ECO:0007669"/>
    <property type="project" value="UniProtKB-SubCell"/>
</dbReference>
<dbReference type="SUPFAM" id="SSF55874">
    <property type="entry name" value="ATPase domain of HSP90 chaperone/DNA topoisomerase II/histidine kinase"/>
    <property type="match status" value="1"/>
</dbReference>
<dbReference type="CDD" id="cd00075">
    <property type="entry name" value="HATPase"/>
    <property type="match status" value="1"/>
</dbReference>
<dbReference type="SUPFAM" id="SSF51206">
    <property type="entry name" value="cAMP-binding domain-like"/>
    <property type="match status" value="1"/>
</dbReference>
<dbReference type="EMBL" id="CP016094">
    <property type="protein sequence ID" value="AOS45382.1"/>
    <property type="molecule type" value="Genomic_DNA"/>
</dbReference>
<dbReference type="OrthoDB" id="178489at2"/>
<comment type="catalytic activity">
    <reaction evidence="1">
        <text>ATP + protein L-histidine = ADP + protein N-phospho-L-histidine.</text>
        <dbReference type="EC" id="2.7.13.3"/>
    </reaction>
</comment>